<dbReference type="EMBL" id="VIVR01000001">
    <property type="protein sequence ID" value="TWE17128.1"/>
    <property type="molecule type" value="Genomic_DNA"/>
</dbReference>
<gene>
    <name evidence="1" type="ORF">FB465_2133</name>
</gene>
<keyword evidence="2" id="KW-1185">Reference proteome</keyword>
<organism evidence="1 2">
    <name type="scientific">Kitasatospora atroaurantiaca</name>
    <dbReference type="NCBI Taxonomy" id="285545"/>
    <lineage>
        <taxon>Bacteria</taxon>
        <taxon>Bacillati</taxon>
        <taxon>Actinomycetota</taxon>
        <taxon>Actinomycetes</taxon>
        <taxon>Kitasatosporales</taxon>
        <taxon>Streptomycetaceae</taxon>
        <taxon>Kitasatospora</taxon>
    </lineage>
</organism>
<name>A0A561ENC8_9ACTN</name>
<dbReference type="Proteomes" id="UP000318416">
    <property type="component" value="Unassembled WGS sequence"/>
</dbReference>
<evidence type="ECO:0000313" key="2">
    <source>
        <dbReference type="Proteomes" id="UP000318416"/>
    </source>
</evidence>
<dbReference type="RefSeq" id="WP_145789713.1">
    <property type="nucleotide sequence ID" value="NZ_BAAABR010000089.1"/>
</dbReference>
<comment type="caution">
    <text evidence="1">The sequence shown here is derived from an EMBL/GenBank/DDBJ whole genome shotgun (WGS) entry which is preliminary data.</text>
</comment>
<proteinExistence type="predicted"/>
<reference evidence="1 2" key="1">
    <citation type="submission" date="2019-06" db="EMBL/GenBank/DDBJ databases">
        <title>Sequencing the genomes of 1000 actinobacteria strains.</title>
        <authorList>
            <person name="Klenk H.-P."/>
        </authorList>
    </citation>
    <scope>NUCLEOTIDE SEQUENCE [LARGE SCALE GENOMIC DNA]</scope>
    <source>
        <strain evidence="1 2">DSM 41649</strain>
    </source>
</reference>
<sequence>MPISRAKTADIRDRRTRLIRMRIAGIPFKEIADDPAFDYKGSVGNAKKDFTRAMRETAAEEKEAADTYRQLMLERLDHYLAALSDRIDAGEPRAIEVALQVETQRAKVTGAYEPERIEATVTTVSPVDVELREMVNEAKARVAAEEAALRGGA</sequence>
<evidence type="ECO:0000313" key="1">
    <source>
        <dbReference type="EMBL" id="TWE17128.1"/>
    </source>
</evidence>
<protein>
    <submittedName>
        <fullName evidence="1">Uncharacterized protein</fullName>
    </submittedName>
</protein>
<dbReference type="AlphaFoldDB" id="A0A561ENC8"/>
<accession>A0A561ENC8</accession>
<dbReference type="OrthoDB" id="4209914at2"/>